<dbReference type="RefSeq" id="WP_088248587.1">
    <property type="nucleotide sequence ID" value="NZ_BNAM01000007.1"/>
</dbReference>
<protein>
    <submittedName>
        <fullName evidence="4">DUF305 domain-containing protein</fullName>
    </submittedName>
</protein>
<comment type="caution">
    <text evidence="4">The sequence shown here is derived from an EMBL/GenBank/DDBJ whole genome shotgun (WGS) entry which is preliminary data.</text>
</comment>
<dbReference type="Proteomes" id="UP000197208">
    <property type="component" value="Unassembled WGS sequence"/>
</dbReference>
<dbReference type="PANTHER" id="PTHR36933">
    <property type="entry name" value="SLL0788 PROTEIN"/>
    <property type="match status" value="1"/>
</dbReference>
<feature type="domain" description="DUF305" evidence="3">
    <location>
        <begin position="29"/>
        <end position="118"/>
    </location>
</feature>
<dbReference type="Gene3D" id="1.20.1260.10">
    <property type="match status" value="2"/>
</dbReference>
<feature type="chain" id="PRO_5012128280" evidence="2">
    <location>
        <begin position="26"/>
        <end position="207"/>
    </location>
</feature>
<evidence type="ECO:0000313" key="4">
    <source>
        <dbReference type="EMBL" id="OWL95982.1"/>
    </source>
</evidence>
<keyword evidence="2" id="KW-0732">Signal</keyword>
<name>A0A246BL14_9DEIO</name>
<proteinExistence type="predicted"/>
<feature type="domain" description="DUF305" evidence="3">
    <location>
        <begin position="150"/>
        <end position="205"/>
    </location>
</feature>
<feature type="region of interest" description="Disordered" evidence="1">
    <location>
        <begin position="23"/>
        <end position="49"/>
    </location>
</feature>
<sequence>MNVTLRAALIPLSLVALSLSGPASSQSTGGHAGHATPSQPQSGAAHAGHAMTDLGGLGALRGRAFDRAYLSMMIPHHQAAVEMARAALPVSRDATVKAWATAVIRDQQREINQMNALLKGLGGTDAAMAASMKRSMDGMAGLVRKARNPDVAFVQGMLPHHASAIDMANLALQRGQDARILGLSKAIITAQAAEMLDYRTWLGRRGL</sequence>
<dbReference type="InterPro" id="IPR005183">
    <property type="entry name" value="DUF305_CopM-like"/>
</dbReference>
<keyword evidence="5" id="KW-1185">Reference proteome</keyword>
<accession>A0A246BL14</accession>
<evidence type="ECO:0000256" key="2">
    <source>
        <dbReference type="SAM" id="SignalP"/>
    </source>
</evidence>
<dbReference type="EMBL" id="NHMK01000013">
    <property type="protein sequence ID" value="OWL95982.1"/>
    <property type="molecule type" value="Genomic_DNA"/>
</dbReference>
<evidence type="ECO:0000259" key="3">
    <source>
        <dbReference type="Pfam" id="PF03713"/>
    </source>
</evidence>
<dbReference type="PANTHER" id="PTHR36933:SF1">
    <property type="entry name" value="SLL0788 PROTEIN"/>
    <property type="match status" value="1"/>
</dbReference>
<dbReference type="OrthoDB" id="8603558at2"/>
<dbReference type="AlphaFoldDB" id="A0A246BL14"/>
<feature type="signal peptide" evidence="2">
    <location>
        <begin position="1"/>
        <end position="25"/>
    </location>
</feature>
<gene>
    <name evidence="4" type="ORF">CBQ26_10415</name>
</gene>
<dbReference type="Pfam" id="PF03713">
    <property type="entry name" value="DUF305"/>
    <property type="match status" value="2"/>
</dbReference>
<reference evidence="4 5" key="1">
    <citation type="submission" date="2017-05" db="EMBL/GenBank/DDBJ databases">
        <title>De novo genome assembly of Deniococcus indicus strain DR1.</title>
        <authorList>
            <person name="Chauhan D."/>
            <person name="Yennamalli R.M."/>
            <person name="Priyadarshini R."/>
        </authorList>
    </citation>
    <scope>NUCLEOTIDE SEQUENCE [LARGE SCALE GENOMIC DNA]</scope>
    <source>
        <strain evidence="4 5">DR1</strain>
    </source>
</reference>
<evidence type="ECO:0000256" key="1">
    <source>
        <dbReference type="SAM" id="MobiDB-lite"/>
    </source>
</evidence>
<evidence type="ECO:0000313" key="5">
    <source>
        <dbReference type="Proteomes" id="UP000197208"/>
    </source>
</evidence>
<organism evidence="4 5">
    <name type="scientific">Deinococcus indicus</name>
    <dbReference type="NCBI Taxonomy" id="223556"/>
    <lineage>
        <taxon>Bacteria</taxon>
        <taxon>Thermotogati</taxon>
        <taxon>Deinococcota</taxon>
        <taxon>Deinococci</taxon>
        <taxon>Deinococcales</taxon>
        <taxon>Deinococcaceae</taxon>
        <taxon>Deinococcus</taxon>
    </lineage>
</organism>
<dbReference type="InterPro" id="IPR012347">
    <property type="entry name" value="Ferritin-like"/>
</dbReference>